<feature type="region of interest" description="Disordered" evidence="1">
    <location>
        <begin position="105"/>
        <end position="131"/>
    </location>
</feature>
<evidence type="ECO:0000313" key="2">
    <source>
        <dbReference type="EMBL" id="RHZ45488.1"/>
    </source>
</evidence>
<organism evidence="2 3">
    <name type="scientific">Diversispora epigaea</name>
    <dbReference type="NCBI Taxonomy" id="1348612"/>
    <lineage>
        <taxon>Eukaryota</taxon>
        <taxon>Fungi</taxon>
        <taxon>Fungi incertae sedis</taxon>
        <taxon>Mucoromycota</taxon>
        <taxon>Glomeromycotina</taxon>
        <taxon>Glomeromycetes</taxon>
        <taxon>Diversisporales</taxon>
        <taxon>Diversisporaceae</taxon>
        <taxon>Diversispora</taxon>
    </lineage>
</organism>
<sequence>MIERIIQTTLHAKLIEVEEESEKEEDKLLHLLNAYDAYLGKRKRNDSSDEDTPIKRPHKTNIPELKSSLNTFELPKTTNVPVPKVIKTEITPKKKSKKKEVIKMIKENKKKKKENTTRPSLFRKKNFDIVE</sequence>
<evidence type="ECO:0000313" key="3">
    <source>
        <dbReference type="Proteomes" id="UP000266861"/>
    </source>
</evidence>
<proteinExistence type="predicted"/>
<reference evidence="2 3" key="1">
    <citation type="submission" date="2018-08" db="EMBL/GenBank/DDBJ databases">
        <title>Genome and evolution of the arbuscular mycorrhizal fungus Diversispora epigaea (formerly Glomus versiforme) and its bacterial endosymbionts.</title>
        <authorList>
            <person name="Sun X."/>
            <person name="Fei Z."/>
            <person name="Harrison M."/>
        </authorList>
    </citation>
    <scope>NUCLEOTIDE SEQUENCE [LARGE SCALE GENOMIC DNA]</scope>
    <source>
        <strain evidence="2 3">IT104</strain>
    </source>
</reference>
<keyword evidence="3" id="KW-1185">Reference proteome</keyword>
<feature type="region of interest" description="Disordered" evidence="1">
    <location>
        <begin position="40"/>
        <end position="69"/>
    </location>
</feature>
<dbReference type="AlphaFoldDB" id="A0A397G7A5"/>
<protein>
    <submittedName>
        <fullName evidence="2">Uncharacterized protein</fullName>
    </submittedName>
</protein>
<gene>
    <name evidence="2" type="ORF">Glove_673g60</name>
</gene>
<accession>A0A397G7A5</accession>
<dbReference type="EMBL" id="PQFF01000547">
    <property type="protein sequence ID" value="RHZ45488.1"/>
    <property type="molecule type" value="Genomic_DNA"/>
</dbReference>
<dbReference type="Proteomes" id="UP000266861">
    <property type="component" value="Unassembled WGS sequence"/>
</dbReference>
<comment type="caution">
    <text evidence="2">The sequence shown here is derived from an EMBL/GenBank/DDBJ whole genome shotgun (WGS) entry which is preliminary data.</text>
</comment>
<name>A0A397G7A5_9GLOM</name>
<evidence type="ECO:0000256" key="1">
    <source>
        <dbReference type="SAM" id="MobiDB-lite"/>
    </source>
</evidence>